<keyword evidence="3" id="KW-0378">Hydrolase</keyword>
<evidence type="ECO:0000256" key="1">
    <source>
        <dbReference type="ARBA" id="ARBA00022612"/>
    </source>
</evidence>
<organism evidence="6 7">
    <name type="scientific">Hymenobacter canadensis</name>
    <dbReference type="NCBI Taxonomy" id="2999067"/>
    <lineage>
        <taxon>Bacteria</taxon>
        <taxon>Pseudomonadati</taxon>
        <taxon>Bacteroidota</taxon>
        <taxon>Cytophagia</taxon>
        <taxon>Cytophagales</taxon>
        <taxon>Hymenobacteraceae</taxon>
        <taxon>Hymenobacter</taxon>
    </lineage>
</organism>
<dbReference type="Pfam" id="PF04586">
    <property type="entry name" value="Peptidase_S78"/>
    <property type="match status" value="1"/>
</dbReference>
<dbReference type="EMBL" id="CP114767">
    <property type="protein sequence ID" value="WBA43174.1"/>
    <property type="molecule type" value="Genomic_DNA"/>
</dbReference>
<gene>
    <name evidence="6" type="ORF">O3303_06315</name>
</gene>
<protein>
    <submittedName>
        <fullName evidence="6">HK97 family phage prohead protease</fullName>
    </submittedName>
</protein>
<keyword evidence="1" id="KW-1188">Viral release from host cell</keyword>
<dbReference type="RefSeq" id="WP_269561218.1">
    <property type="nucleotide sequence ID" value="NZ_CP114767.1"/>
</dbReference>
<dbReference type="NCBIfam" id="TIGR01543">
    <property type="entry name" value="proheadase_HK97"/>
    <property type="match status" value="1"/>
</dbReference>
<proteinExistence type="predicted"/>
<evidence type="ECO:0000313" key="6">
    <source>
        <dbReference type="EMBL" id="WBA43174.1"/>
    </source>
</evidence>
<evidence type="ECO:0000256" key="4">
    <source>
        <dbReference type="SAM" id="MobiDB-lite"/>
    </source>
</evidence>
<evidence type="ECO:0000256" key="3">
    <source>
        <dbReference type="ARBA" id="ARBA00022801"/>
    </source>
</evidence>
<feature type="domain" description="Prohead serine protease" evidence="5">
    <location>
        <begin position="3"/>
        <end position="126"/>
    </location>
</feature>
<sequence length="227" mass="25304">MTFYAAAFGSVDSHGDIIQKGAFAKTIKENYKRVKYLWNHNSTLLPVGVIQGLEEDDFGLKVTASILETTMGNDLLECYQKRAVTEHSIGFYTINKKSDKEGHRILTEVQLLECSAVLWGSNENTPLVDIKSDELVSLVESIDKRSHKLYKSIAAGNLSEEACQLLALEHAHIHKAMTDLLNSSLTTPPEPEEETTLEAPEPNEVDRKGMALAAFYAAYQNKKYPKN</sequence>
<dbReference type="GO" id="GO:0008233">
    <property type="term" value="F:peptidase activity"/>
    <property type="evidence" value="ECO:0007669"/>
    <property type="project" value="UniProtKB-KW"/>
</dbReference>
<evidence type="ECO:0000259" key="5">
    <source>
        <dbReference type="Pfam" id="PF04586"/>
    </source>
</evidence>
<keyword evidence="7" id="KW-1185">Reference proteome</keyword>
<dbReference type="Proteomes" id="UP001211005">
    <property type="component" value="Chromosome"/>
</dbReference>
<dbReference type="InterPro" id="IPR006433">
    <property type="entry name" value="Prohead_protease"/>
</dbReference>
<evidence type="ECO:0000256" key="2">
    <source>
        <dbReference type="ARBA" id="ARBA00022670"/>
    </source>
</evidence>
<accession>A0ABY7LRY8</accession>
<feature type="region of interest" description="Disordered" evidence="4">
    <location>
        <begin position="182"/>
        <end position="204"/>
    </location>
</feature>
<evidence type="ECO:0000313" key="7">
    <source>
        <dbReference type="Proteomes" id="UP001211005"/>
    </source>
</evidence>
<dbReference type="InterPro" id="IPR054613">
    <property type="entry name" value="Peptidase_S78_dom"/>
</dbReference>
<name>A0ABY7LRY8_9BACT</name>
<reference evidence="6 7" key="1">
    <citation type="submission" date="2022-12" db="EMBL/GenBank/DDBJ databases">
        <title>Hymenobacter canadensis sp. nov. isolated from lake water of the Cambridge Bay, Canada.</title>
        <authorList>
            <person name="Kim W.H."/>
            <person name="Lee Y.M."/>
        </authorList>
    </citation>
    <scope>NUCLEOTIDE SEQUENCE [LARGE SCALE GENOMIC DNA]</scope>
    <source>
        <strain evidence="6 7">PAMC 29467</strain>
    </source>
</reference>
<keyword evidence="2 6" id="KW-0645">Protease</keyword>
<dbReference type="GO" id="GO:0006508">
    <property type="term" value="P:proteolysis"/>
    <property type="evidence" value="ECO:0007669"/>
    <property type="project" value="UniProtKB-KW"/>
</dbReference>